<dbReference type="Gene3D" id="1.10.220.160">
    <property type="match status" value="1"/>
</dbReference>
<dbReference type="Pfam" id="PF01753">
    <property type="entry name" value="zf-MYND"/>
    <property type="match status" value="1"/>
</dbReference>
<keyword evidence="6" id="KW-0862">Zinc</keyword>
<keyword evidence="3" id="KW-0949">S-adenosyl-L-methionine</keyword>
<evidence type="ECO:0000256" key="1">
    <source>
        <dbReference type="ARBA" id="ARBA00022603"/>
    </source>
</evidence>
<dbReference type="EMBL" id="JAEPQZ010000014">
    <property type="protein sequence ID" value="KAG2173650.1"/>
    <property type="molecule type" value="Genomic_DNA"/>
</dbReference>
<evidence type="ECO:0000259" key="8">
    <source>
        <dbReference type="PROSITE" id="PS50865"/>
    </source>
</evidence>
<dbReference type="PANTHER" id="PTHR46165:SF2">
    <property type="entry name" value="SET AND MYND DOMAIN-CONTAINING PROTEIN 4"/>
    <property type="match status" value="1"/>
</dbReference>
<dbReference type="GO" id="GO:0005634">
    <property type="term" value="C:nucleus"/>
    <property type="evidence" value="ECO:0007669"/>
    <property type="project" value="TreeGrafter"/>
</dbReference>
<evidence type="ECO:0000313" key="9">
    <source>
        <dbReference type="EMBL" id="KAG2173650.1"/>
    </source>
</evidence>
<accession>A0A8H7PH95</accession>
<evidence type="ECO:0000313" key="10">
    <source>
        <dbReference type="Proteomes" id="UP000654370"/>
    </source>
</evidence>
<dbReference type="GO" id="GO:0032259">
    <property type="term" value="P:methylation"/>
    <property type="evidence" value="ECO:0007669"/>
    <property type="project" value="UniProtKB-KW"/>
</dbReference>
<reference evidence="9" key="1">
    <citation type="submission" date="2020-12" db="EMBL/GenBank/DDBJ databases">
        <title>Metabolic potential, ecology and presence of endohyphal bacteria is reflected in genomic diversity of Mucoromycotina.</title>
        <authorList>
            <person name="Muszewska A."/>
            <person name="Okrasinska A."/>
            <person name="Steczkiewicz K."/>
            <person name="Drgas O."/>
            <person name="Orlowska M."/>
            <person name="Perlinska-Lenart U."/>
            <person name="Aleksandrzak-Piekarczyk T."/>
            <person name="Szatraj K."/>
            <person name="Zielenkiewicz U."/>
            <person name="Pilsyk S."/>
            <person name="Malc E."/>
            <person name="Mieczkowski P."/>
            <person name="Kruszewska J.S."/>
            <person name="Biernat P."/>
            <person name="Pawlowska J."/>
        </authorList>
    </citation>
    <scope>NUCLEOTIDE SEQUENCE</scope>
    <source>
        <strain evidence="9">WA0000067209</strain>
    </source>
</reference>
<dbReference type="InterPro" id="IPR046341">
    <property type="entry name" value="SET_dom_sf"/>
</dbReference>
<keyword evidence="2" id="KW-0808">Transferase</keyword>
<dbReference type="PANTHER" id="PTHR46165">
    <property type="entry name" value="SET AND MYND DOMAIN-CONTAINING PROTEIN 4"/>
    <property type="match status" value="1"/>
</dbReference>
<dbReference type="InterPro" id="IPR011990">
    <property type="entry name" value="TPR-like_helical_dom_sf"/>
</dbReference>
<dbReference type="GO" id="GO:0005737">
    <property type="term" value="C:cytoplasm"/>
    <property type="evidence" value="ECO:0007669"/>
    <property type="project" value="TreeGrafter"/>
</dbReference>
<dbReference type="GO" id="GO:0042826">
    <property type="term" value="F:histone deacetylase binding"/>
    <property type="evidence" value="ECO:0007669"/>
    <property type="project" value="TreeGrafter"/>
</dbReference>
<dbReference type="AlphaFoldDB" id="A0A8H7PH95"/>
<dbReference type="SUPFAM" id="SSF48452">
    <property type="entry name" value="TPR-like"/>
    <property type="match status" value="1"/>
</dbReference>
<protein>
    <recommendedName>
        <fullName evidence="8">MYND-type domain-containing protein</fullName>
    </recommendedName>
</protein>
<evidence type="ECO:0000256" key="2">
    <source>
        <dbReference type="ARBA" id="ARBA00022679"/>
    </source>
</evidence>
<dbReference type="SUPFAM" id="SSF82199">
    <property type="entry name" value="SET domain"/>
    <property type="match status" value="1"/>
</dbReference>
<proteinExistence type="predicted"/>
<dbReference type="PROSITE" id="PS01360">
    <property type="entry name" value="ZF_MYND_1"/>
    <property type="match status" value="1"/>
</dbReference>
<dbReference type="PROSITE" id="PS50865">
    <property type="entry name" value="ZF_MYND_2"/>
    <property type="match status" value="1"/>
</dbReference>
<organism evidence="9 10">
    <name type="scientific">Mortierella isabellina</name>
    <name type="common">Filamentous fungus</name>
    <name type="synonym">Umbelopsis isabellina</name>
    <dbReference type="NCBI Taxonomy" id="91625"/>
    <lineage>
        <taxon>Eukaryota</taxon>
        <taxon>Fungi</taxon>
        <taxon>Fungi incertae sedis</taxon>
        <taxon>Mucoromycota</taxon>
        <taxon>Mucoromycotina</taxon>
        <taxon>Umbelopsidomycetes</taxon>
        <taxon>Umbelopsidales</taxon>
        <taxon>Umbelopsidaceae</taxon>
        <taxon>Umbelopsis</taxon>
    </lineage>
</organism>
<dbReference type="Proteomes" id="UP000654370">
    <property type="component" value="Unassembled WGS sequence"/>
</dbReference>
<keyword evidence="5 7" id="KW-0863">Zinc-finger</keyword>
<dbReference type="InterPro" id="IPR002893">
    <property type="entry name" value="Znf_MYND"/>
</dbReference>
<gene>
    <name evidence="9" type="ORF">INT43_005068</name>
</gene>
<feature type="domain" description="MYND-type" evidence="8">
    <location>
        <begin position="89"/>
        <end position="128"/>
    </location>
</feature>
<dbReference type="Gene3D" id="2.170.270.10">
    <property type="entry name" value="SET domain"/>
    <property type="match status" value="1"/>
</dbReference>
<evidence type="ECO:0000256" key="6">
    <source>
        <dbReference type="ARBA" id="ARBA00022833"/>
    </source>
</evidence>
<evidence type="ECO:0000256" key="7">
    <source>
        <dbReference type="PROSITE-ProRule" id="PRU00134"/>
    </source>
</evidence>
<keyword evidence="10" id="KW-1185">Reference proteome</keyword>
<evidence type="ECO:0000256" key="4">
    <source>
        <dbReference type="ARBA" id="ARBA00022723"/>
    </source>
</evidence>
<dbReference type="Gene3D" id="1.25.40.10">
    <property type="entry name" value="Tetratricopeptide repeat domain"/>
    <property type="match status" value="1"/>
</dbReference>
<keyword evidence="4" id="KW-0479">Metal-binding</keyword>
<dbReference type="GO" id="GO:0008168">
    <property type="term" value="F:methyltransferase activity"/>
    <property type="evidence" value="ECO:0007669"/>
    <property type="project" value="UniProtKB-KW"/>
</dbReference>
<dbReference type="OrthoDB" id="265717at2759"/>
<sequence length="476" mass="52551">MPVYERASDAAELDSSIKHVRARLGPSHIALAPFLSTEPGSGYNDARLRSSLGKGREVAANATLGTGSQVLIEEPYAHEIGARWIGKICSYCFGDIPTVPCRQCNYHRYCSRACENNDWTRGYHSVLCSLYGVLNEDQILAIKAYLRSCASNSTKQLCFNNFANVQIPHLASNLADVPETDTQSYSSSAAFCAKALYLPASSVSCLVTIFAQIRCNRFAVKANTKSQSASIVTHVDETLGSAVYLQASMLNHSCQPNAFQQTKKSLSLTGHLLVAILDWIDNTNCKRNICFNANVRHVAKGCETDIIQRDVQICPSCGKAMDWEQIDTIEKQADQIKSGPCTLQQLKRVLKLQLAIYNPDALAIGSTYDNIAATYANTGDFATAATYCSQSLDIVRKQFGIESLESADELFKLATLLFNAMKPKEAYRSVLDCIALFRKLGLDKVRIDDMEELKGMRDALENSRGHWFTRTWKGAL</sequence>
<evidence type="ECO:0000256" key="3">
    <source>
        <dbReference type="ARBA" id="ARBA00022691"/>
    </source>
</evidence>
<comment type="caution">
    <text evidence="9">The sequence shown here is derived from an EMBL/GenBank/DDBJ whole genome shotgun (WGS) entry which is preliminary data.</text>
</comment>
<dbReference type="Gene3D" id="6.10.140.2220">
    <property type="match status" value="1"/>
</dbReference>
<evidence type="ECO:0000256" key="5">
    <source>
        <dbReference type="ARBA" id="ARBA00022771"/>
    </source>
</evidence>
<keyword evidence="1" id="KW-0489">Methyltransferase</keyword>
<dbReference type="GO" id="GO:0008270">
    <property type="term" value="F:zinc ion binding"/>
    <property type="evidence" value="ECO:0007669"/>
    <property type="project" value="UniProtKB-KW"/>
</dbReference>
<dbReference type="InterPro" id="IPR052097">
    <property type="entry name" value="SET-MYND_domain_protein"/>
</dbReference>
<name>A0A8H7PH95_MORIS</name>